<protein>
    <recommendedName>
        <fullName evidence="5 6">Diaminopimelate decarboxylase</fullName>
        <shortName evidence="5">DAP decarboxylase</shortName>
        <shortName evidence="5">DAPDC</shortName>
        <ecNumber evidence="5 6">4.1.1.20</ecNumber>
    </recommendedName>
</protein>
<evidence type="ECO:0000256" key="3">
    <source>
        <dbReference type="ARBA" id="ARBA00022898"/>
    </source>
</evidence>
<feature type="binding site" evidence="5">
    <location>
        <position position="242"/>
    </location>
    <ligand>
        <name>pyridoxal 5'-phosphate</name>
        <dbReference type="ChEBI" id="CHEBI:597326"/>
    </ligand>
</feature>
<dbReference type="InterPro" id="IPR000183">
    <property type="entry name" value="Orn/DAP/Arg_de-COase"/>
</dbReference>
<dbReference type="Proteomes" id="UP000007460">
    <property type="component" value="Chromosome"/>
</dbReference>
<dbReference type="PANTHER" id="PTHR43727:SF2">
    <property type="entry name" value="GROUP IV DECARBOXYLASE"/>
    <property type="match status" value="1"/>
</dbReference>
<dbReference type="eggNOG" id="COG0019">
    <property type="taxonomic scope" value="Bacteria"/>
</dbReference>
<keyword evidence="3 5" id="KW-0663">Pyridoxal phosphate</keyword>
<feature type="binding site" evidence="5">
    <location>
        <position position="374"/>
    </location>
    <ligand>
        <name>substrate</name>
    </ligand>
</feature>
<dbReference type="KEGG" id="apb:SAR116_1866"/>
<evidence type="ECO:0000256" key="5">
    <source>
        <dbReference type="HAMAP-Rule" id="MF_02120"/>
    </source>
</evidence>
<keyword evidence="5 8" id="KW-0457">Lysine biosynthesis</keyword>
<keyword evidence="5" id="KW-0028">Amino-acid biosynthesis</keyword>
<sequence>MCAFNRLDSGELAVDGLPLSQIAAAYDSPLYVYSGAGIRDAYRDFAAAIAPVNGKVHFAMKANSALGVLALLAHEGAGADIVSGGELSRALAAGISASDIVFSGVGKSKAEIEQALAANIGQINAESPAEVAMISAVAKSMGVVAPVALRVNVDVNAKTHAKISTGQRDTKFGISTDQNEAADLYRVMAADPHITPSGLAVHIGSQLRDMAPFETAYTALLDLGMALRADGLEVPVLDLGGGVGVDYDHATPTDFTAYGEMVTRIFNKSDFKFGFEPGRAIVANNGVLLTKVIFIKDGDNKRFVIVDAAMNDLLRPTLYEAHHSIVPVLPAGSDIGLADIVGPVCETGDYIGRGRMMPALASDDLLAVLSAGAYGAVMASAYNTRPPAGEVLVLDGAIHELRAKRTVESYLAEESIPEF</sequence>
<dbReference type="PRINTS" id="PR01181">
    <property type="entry name" value="DAPDCRBXLASE"/>
</dbReference>
<dbReference type="STRING" id="488538.SAR116_1866"/>
<evidence type="ECO:0000259" key="9">
    <source>
        <dbReference type="Pfam" id="PF00278"/>
    </source>
</evidence>
<evidence type="ECO:0000259" key="10">
    <source>
        <dbReference type="Pfam" id="PF02784"/>
    </source>
</evidence>
<dbReference type="InterPro" id="IPR022657">
    <property type="entry name" value="De-COase2_CS"/>
</dbReference>
<dbReference type="SUPFAM" id="SSF50621">
    <property type="entry name" value="Alanine racemase C-terminal domain-like"/>
    <property type="match status" value="1"/>
</dbReference>
<reference evidence="11 12" key="1">
    <citation type="journal article" date="2010" name="J. Bacteriol.">
        <title>Complete genome sequence of "Candidatus Puniceispirillum marinum" IMCC1322, a representative of the SAR116 clade in the Alphaproteobacteria.</title>
        <authorList>
            <person name="Oh H.M."/>
            <person name="Kwon K.K."/>
            <person name="Kang I."/>
            <person name="Kang S.G."/>
            <person name="Lee J.H."/>
            <person name="Kim S.J."/>
            <person name="Cho J.C."/>
        </authorList>
    </citation>
    <scope>NUCLEOTIDE SEQUENCE [LARGE SCALE GENOMIC DNA]</scope>
    <source>
        <strain evidence="11 12">IMCC1322</strain>
    </source>
</reference>
<feature type="active site" description="Proton donor" evidence="7">
    <location>
        <position position="345"/>
    </location>
</feature>
<organism evidence="11 12">
    <name type="scientific">Puniceispirillum marinum (strain IMCC1322)</name>
    <dbReference type="NCBI Taxonomy" id="488538"/>
    <lineage>
        <taxon>Bacteria</taxon>
        <taxon>Pseudomonadati</taxon>
        <taxon>Pseudomonadota</taxon>
        <taxon>Alphaproteobacteria</taxon>
        <taxon>Candidatus Puniceispirillales</taxon>
        <taxon>Candidatus Puniceispirillaceae</taxon>
        <taxon>Candidatus Puniceispirillum</taxon>
    </lineage>
</organism>
<comment type="function">
    <text evidence="5">Specifically catalyzes the decarboxylation of meso-diaminopimelate (meso-DAP) to L-lysine.</text>
</comment>
<proteinExistence type="inferred from homology"/>
<dbReference type="AlphaFoldDB" id="D5BMR6"/>
<dbReference type="NCBIfam" id="TIGR01048">
    <property type="entry name" value="lysA"/>
    <property type="match status" value="1"/>
</dbReference>
<gene>
    <name evidence="5" type="primary">lysA</name>
    <name evidence="11" type="ordered locus">SAR116_1866</name>
</gene>
<name>D5BMR6_PUNMI</name>
<dbReference type="PRINTS" id="PR01179">
    <property type="entry name" value="ODADCRBXLASE"/>
</dbReference>
<dbReference type="Pfam" id="PF00278">
    <property type="entry name" value="Orn_DAP_Arg_deC"/>
    <property type="match status" value="1"/>
</dbReference>
<feature type="binding site" evidence="5">
    <location>
        <position position="346"/>
    </location>
    <ligand>
        <name>substrate</name>
    </ligand>
</feature>
<dbReference type="PANTHER" id="PTHR43727">
    <property type="entry name" value="DIAMINOPIMELATE DECARBOXYLASE"/>
    <property type="match status" value="1"/>
</dbReference>
<feature type="domain" description="Orn/DAP/Arg decarboxylase 2 C-terminal" evidence="9">
    <location>
        <begin position="31"/>
        <end position="372"/>
    </location>
</feature>
<feature type="domain" description="Orn/DAP/Arg decarboxylase 2 N-terminal" evidence="10">
    <location>
        <begin position="38"/>
        <end position="283"/>
    </location>
</feature>
<feature type="modified residue" description="N6-(pyridoxal phosphate)lysine" evidence="5 7">
    <location>
        <position position="61"/>
    </location>
</feature>
<evidence type="ECO:0000256" key="7">
    <source>
        <dbReference type="PIRSR" id="PIRSR600183-50"/>
    </source>
</evidence>
<evidence type="ECO:0000256" key="2">
    <source>
        <dbReference type="ARBA" id="ARBA00022793"/>
    </source>
</evidence>
<dbReference type="InterPro" id="IPR022643">
    <property type="entry name" value="De-COase2_C"/>
</dbReference>
<dbReference type="UniPathway" id="UPA00034">
    <property type="reaction ID" value="UER00027"/>
</dbReference>
<dbReference type="Gene3D" id="3.20.20.10">
    <property type="entry name" value="Alanine racemase"/>
    <property type="match status" value="1"/>
</dbReference>
<dbReference type="InterPro" id="IPR002986">
    <property type="entry name" value="DAP_deCOOHase_LysA"/>
</dbReference>
<dbReference type="GO" id="GO:0009089">
    <property type="term" value="P:lysine biosynthetic process via diaminopimelate"/>
    <property type="evidence" value="ECO:0007669"/>
    <property type="project" value="UniProtKB-UniRule"/>
</dbReference>
<dbReference type="HAMAP" id="MF_02120">
    <property type="entry name" value="LysA"/>
    <property type="match status" value="1"/>
</dbReference>
<evidence type="ECO:0000256" key="1">
    <source>
        <dbReference type="ARBA" id="ARBA00001933"/>
    </source>
</evidence>
<dbReference type="RefSeq" id="WP_013046736.1">
    <property type="nucleotide sequence ID" value="NC_014010.1"/>
</dbReference>
<dbReference type="InterPro" id="IPR022653">
    <property type="entry name" value="De-COase2_pyr-phos_BS"/>
</dbReference>
<feature type="binding site" evidence="5">
    <location>
        <position position="279"/>
    </location>
    <ligand>
        <name>substrate</name>
    </ligand>
</feature>
<dbReference type="GO" id="GO:0030170">
    <property type="term" value="F:pyridoxal phosphate binding"/>
    <property type="evidence" value="ECO:0007669"/>
    <property type="project" value="UniProtKB-UniRule"/>
</dbReference>
<dbReference type="HOGENOM" id="CLU_026444_0_1_5"/>
<comment type="subunit">
    <text evidence="5">Homodimer.</text>
</comment>
<comment type="catalytic activity">
    <reaction evidence="5 8">
        <text>meso-2,6-diaminopimelate + H(+) = L-lysine + CO2</text>
        <dbReference type="Rhea" id="RHEA:15101"/>
        <dbReference type="ChEBI" id="CHEBI:15378"/>
        <dbReference type="ChEBI" id="CHEBI:16526"/>
        <dbReference type="ChEBI" id="CHEBI:32551"/>
        <dbReference type="ChEBI" id="CHEBI:57791"/>
        <dbReference type="EC" id="4.1.1.20"/>
    </reaction>
</comment>
<dbReference type="CDD" id="cd06828">
    <property type="entry name" value="PLPDE_III_DapDC"/>
    <property type="match status" value="1"/>
</dbReference>
<comment type="similarity">
    <text evidence="5">Belongs to the Orn/Lys/Arg decarboxylase class-II family. LysA subfamily.</text>
</comment>
<dbReference type="InterPro" id="IPR022644">
    <property type="entry name" value="De-COase2_N"/>
</dbReference>
<dbReference type="Gene3D" id="2.40.37.10">
    <property type="entry name" value="Lyase, Ornithine Decarboxylase, Chain A, domain 1"/>
    <property type="match status" value="1"/>
</dbReference>
<dbReference type="PROSITE" id="PS00879">
    <property type="entry name" value="ODR_DC_2_2"/>
    <property type="match status" value="1"/>
</dbReference>
<accession>D5BMR6</accession>
<feature type="binding site" evidence="5">
    <location>
        <position position="374"/>
    </location>
    <ligand>
        <name>pyridoxal 5'-phosphate</name>
        <dbReference type="ChEBI" id="CHEBI:597326"/>
    </ligand>
</feature>
<dbReference type="InterPro" id="IPR029066">
    <property type="entry name" value="PLP-binding_barrel"/>
</dbReference>
<dbReference type="OrthoDB" id="9802241at2"/>
<evidence type="ECO:0000313" key="11">
    <source>
        <dbReference type="EMBL" id="ADE40109.1"/>
    </source>
</evidence>
<dbReference type="PROSITE" id="PS00878">
    <property type="entry name" value="ODR_DC_2_1"/>
    <property type="match status" value="1"/>
</dbReference>
<dbReference type="GO" id="GO:0008836">
    <property type="term" value="F:diaminopimelate decarboxylase activity"/>
    <property type="evidence" value="ECO:0007669"/>
    <property type="project" value="UniProtKB-UniRule"/>
</dbReference>
<evidence type="ECO:0000256" key="6">
    <source>
        <dbReference type="NCBIfam" id="TIGR01048"/>
    </source>
</evidence>
<comment type="cofactor">
    <cofactor evidence="1 5 7 8">
        <name>pyridoxal 5'-phosphate</name>
        <dbReference type="ChEBI" id="CHEBI:597326"/>
    </cofactor>
</comment>
<evidence type="ECO:0000256" key="8">
    <source>
        <dbReference type="RuleBase" id="RU003738"/>
    </source>
</evidence>
<dbReference type="EC" id="4.1.1.20" evidence="5 6"/>
<dbReference type="EMBL" id="CP001751">
    <property type="protein sequence ID" value="ADE40109.1"/>
    <property type="molecule type" value="Genomic_DNA"/>
</dbReference>
<keyword evidence="2 5" id="KW-0210">Decarboxylase</keyword>
<dbReference type="SUPFAM" id="SSF51419">
    <property type="entry name" value="PLP-binding barrel"/>
    <property type="match status" value="1"/>
</dbReference>
<feature type="binding site" evidence="5">
    <location>
        <position position="315"/>
    </location>
    <ligand>
        <name>substrate</name>
    </ligand>
</feature>
<dbReference type="Pfam" id="PF02784">
    <property type="entry name" value="Orn_Arg_deC_N"/>
    <property type="match status" value="1"/>
</dbReference>
<evidence type="ECO:0000256" key="4">
    <source>
        <dbReference type="ARBA" id="ARBA00023239"/>
    </source>
</evidence>
<keyword evidence="12" id="KW-1185">Reference proteome</keyword>
<evidence type="ECO:0000313" key="12">
    <source>
        <dbReference type="Proteomes" id="UP000007460"/>
    </source>
</evidence>
<comment type="pathway">
    <text evidence="5 8">Amino-acid biosynthesis; L-lysine biosynthesis via DAP pathway; L-lysine from DL-2,6-diaminopimelate: step 1/1.</text>
</comment>
<dbReference type="InterPro" id="IPR009006">
    <property type="entry name" value="Ala_racemase/Decarboxylase_C"/>
</dbReference>
<dbReference type="FunFam" id="3.20.20.10:FF:000003">
    <property type="entry name" value="Diaminopimelate decarboxylase"/>
    <property type="match status" value="1"/>
</dbReference>
<feature type="binding site" evidence="5">
    <location>
        <begin position="276"/>
        <end position="279"/>
    </location>
    <ligand>
        <name>pyridoxal 5'-phosphate</name>
        <dbReference type="ChEBI" id="CHEBI:597326"/>
    </ligand>
</feature>
<feature type="binding site" evidence="5">
    <location>
        <position position="319"/>
    </location>
    <ligand>
        <name>substrate</name>
    </ligand>
</feature>
<keyword evidence="4 5" id="KW-0456">Lyase</keyword>